<keyword evidence="5 7" id="KW-0378">Hydrolase</keyword>
<keyword evidence="9" id="KW-1185">Reference proteome</keyword>
<evidence type="ECO:0000256" key="2">
    <source>
        <dbReference type="ARBA" id="ARBA00001968"/>
    </source>
</evidence>
<dbReference type="AlphaFoldDB" id="A0AAN8WK39"/>
<dbReference type="NCBIfam" id="TIGR01484">
    <property type="entry name" value="HAD-SF-IIB"/>
    <property type="match status" value="1"/>
</dbReference>
<evidence type="ECO:0000256" key="1">
    <source>
        <dbReference type="ARBA" id="ARBA00000500"/>
    </source>
</evidence>
<dbReference type="Gene3D" id="3.40.50.1000">
    <property type="entry name" value="HAD superfamily/HAD-like"/>
    <property type="match status" value="2"/>
</dbReference>
<evidence type="ECO:0000256" key="6">
    <source>
        <dbReference type="ARBA" id="ARBA00025274"/>
    </source>
</evidence>
<evidence type="ECO:0000256" key="3">
    <source>
        <dbReference type="ARBA" id="ARBA00005199"/>
    </source>
</evidence>
<dbReference type="InterPro" id="IPR003337">
    <property type="entry name" value="Trehalose_PPase"/>
</dbReference>
<name>A0AAN8WK39_9MAGN</name>
<dbReference type="Proteomes" id="UP001370490">
    <property type="component" value="Unassembled WGS sequence"/>
</dbReference>
<comment type="catalytic activity">
    <reaction evidence="1 7">
        <text>alpha,alpha-trehalose 6-phosphate + H2O = alpha,alpha-trehalose + phosphate</text>
        <dbReference type="Rhea" id="RHEA:23420"/>
        <dbReference type="ChEBI" id="CHEBI:15377"/>
        <dbReference type="ChEBI" id="CHEBI:16551"/>
        <dbReference type="ChEBI" id="CHEBI:43474"/>
        <dbReference type="ChEBI" id="CHEBI:58429"/>
        <dbReference type="EC" id="3.1.3.12"/>
    </reaction>
</comment>
<dbReference type="EMBL" id="JBAMMX010000001">
    <property type="protein sequence ID" value="KAK6947607.1"/>
    <property type="molecule type" value="Genomic_DNA"/>
</dbReference>
<dbReference type="GO" id="GO:0004805">
    <property type="term" value="F:trehalose-phosphatase activity"/>
    <property type="evidence" value="ECO:0007669"/>
    <property type="project" value="UniProtKB-EC"/>
</dbReference>
<dbReference type="InterPro" id="IPR006379">
    <property type="entry name" value="HAD-SF_hydro_IIB"/>
</dbReference>
<dbReference type="FunFam" id="3.40.50.1000:FF:000424">
    <property type="entry name" value="Trehalose 6-phosphate phosphatase"/>
    <property type="match status" value="1"/>
</dbReference>
<evidence type="ECO:0000256" key="4">
    <source>
        <dbReference type="ARBA" id="ARBA00008770"/>
    </source>
</evidence>
<comment type="cofactor">
    <cofactor evidence="2 7">
        <name>a divalent metal cation</name>
        <dbReference type="ChEBI" id="CHEBI:60240"/>
    </cofactor>
</comment>
<dbReference type="PANTHER" id="PTHR43768">
    <property type="entry name" value="TREHALOSE 6-PHOSPHATE PHOSPHATASE"/>
    <property type="match status" value="1"/>
</dbReference>
<comment type="similarity">
    <text evidence="4 7">Belongs to the trehalose phosphatase family.</text>
</comment>
<protein>
    <recommendedName>
        <fullName evidence="7">Trehalose 6-phosphate phosphatase</fullName>
        <ecNumber evidence="7">3.1.3.12</ecNumber>
    </recommendedName>
</protein>
<reference evidence="8 9" key="1">
    <citation type="submission" date="2023-12" db="EMBL/GenBank/DDBJ databases">
        <title>A high-quality genome assembly for Dillenia turbinata (Dilleniales).</title>
        <authorList>
            <person name="Chanderbali A."/>
        </authorList>
    </citation>
    <scope>NUCLEOTIDE SEQUENCE [LARGE SCALE GENOMIC DNA]</scope>
    <source>
        <strain evidence="8">LSX21</strain>
        <tissue evidence="8">Leaf</tissue>
    </source>
</reference>
<comment type="caution">
    <text evidence="8">The sequence shown here is derived from an EMBL/GenBank/DDBJ whole genome shotgun (WGS) entry which is preliminary data.</text>
</comment>
<dbReference type="GO" id="GO:0005992">
    <property type="term" value="P:trehalose biosynthetic process"/>
    <property type="evidence" value="ECO:0007669"/>
    <property type="project" value="InterPro"/>
</dbReference>
<dbReference type="SUPFAM" id="SSF56784">
    <property type="entry name" value="HAD-like"/>
    <property type="match status" value="1"/>
</dbReference>
<evidence type="ECO:0000256" key="7">
    <source>
        <dbReference type="RuleBase" id="RU361117"/>
    </source>
</evidence>
<evidence type="ECO:0000256" key="5">
    <source>
        <dbReference type="ARBA" id="ARBA00022801"/>
    </source>
</evidence>
<evidence type="ECO:0000313" key="8">
    <source>
        <dbReference type="EMBL" id="KAK6947607.1"/>
    </source>
</evidence>
<dbReference type="InterPro" id="IPR023214">
    <property type="entry name" value="HAD_sf"/>
</dbReference>
<sequence length="430" mass="48767">IKHISSDWKPAVPLIHFYNRVSWCSIGDEKRLLASEDSLEIINLESMDLTKHSSPVLTDPTPINKSRLGIHSNLLPYSPTAAGYSSGLYLTIPWKKAGKLDDVRSNGWLDAMKSSSPPRKKLIKDVNIEVASGDADSTFSSWMLKYPSALNSFEKIANYAQGKKIAIFLDYDGTLSPIVDDPDRAFMSRPMRSAVRDVAKYFPTAIISGRSRDKVYELIGLNELYYAGSHGMDIMCPVSHAMSNDHQNCIKSTNQQDKEVNLFQPASEFLPMINEVFRTLVENTKDIKGTKVENHKFCASVHYRNVDEKSWPTIAQIVYDILKDYPRLRLTHGRKVLEVRPVIDWDKGKAVEFLLESLGLSNKDDGLPIYIGDDRTDEDAFKVLRERNQGYGILVSSVPKETKAFYSLRDPQEVMEFLNSLVRWKEHNVL</sequence>
<accession>A0AAN8WK39</accession>
<dbReference type="CDD" id="cd01627">
    <property type="entry name" value="HAD_TPP"/>
    <property type="match status" value="1"/>
</dbReference>
<dbReference type="EC" id="3.1.3.12" evidence="7"/>
<feature type="non-terminal residue" evidence="8">
    <location>
        <position position="1"/>
    </location>
</feature>
<dbReference type="InterPro" id="IPR044651">
    <property type="entry name" value="OTSB-like"/>
</dbReference>
<dbReference type="InterPro" id="IPR036412">
    <property type="entry name" value="HAD-like_sf"/>
</dbReference>
<comment type="pathway">
    <text evidence="3 7">Glycan biosynthesis; trehalose biosynthesis.</text>
</comment>
<dbReference type="Pfam" id="PF02358">
    <property type="entry name" value="Trehalose_PPase"/>
    <property type="match status" value="1"/>
</dbReference>
<gene>
    <name evidence="8" type="ORF">RJ641_001080</name>
</gene>
<dbReference type="PANTHER" id="PTHR43768:SF17">
    <property type="entry name" value="TREHALOSE-PHOSPHATE PHOSPHATASE F-RELATED"/>
    <property type="match status" value="1"/>
</dbReference>
<dbReference type="FunFam" id="3.40.50.1000:FF:000443">
    <property type="entry name" value="Trehalose 6-phosphate phosphatase RA3"/>
    <property type="match status" value="1"/>
</dbReference>
<evidence type="ECO:0000313" key="9">
    <source>
        <dbReference type="Proteomes" id="UP001370490"/>
    </source>
</evidence>
<dbReference type="NCBIfam" id="TIGR00685">
    <property type="entry name" value="T6PP"/>
    <property type="match status" value="1"/>
</dbReference>
<proteinExistence type="inferred from homology"/>
<comment type="function">
    <text evidence="6">Removes the phosphate from trehalose 6-phosphate to produce free trehalose. Trehalose accumulation in plant may improve abiotic stress tolerance.</text>
</comment>
<organism evidence="8 9">
    <name type="scientific">Dillenia turbinata</name>
    <dbReference type="NCBI Taxonomy" id="194707"/>
    <lineage>
        <taxon>Eukaryota</taxon>
        <taxon>Viridiplantae</taxon>
        <taxon>Streptophyta</taxon>
        <taxon>Embryophyta</taxon>
        <taxon>Tracheophyta</taxon>
        <taxon>Spermatophyta</taxon>
        <taxon>Magnoliopsida</taxon>
        <taxon>eudicotyledons</taxon>
        <taxon>Gunneridae</taxon>
        <taxon>Pentapetalae</taxon>
        <taxon>Dilleniales</taxon>
        <taxon>Dilleniaceae</taxon>
        <taxon>Dillenia</taxon>
    </lineage>
</organism>